<dbReference type="Proteomes" id="UP000824236">
    <property type="component" value="Unassembled WGS sequence"/>
</dbReference>
<reference evidence="1" key="1">
    <citation type="journal article" date="2021" name="PeerJ">
        <title>Extensive microbial diversity within the chicken gut microbiome revealed by metagenomics and culture.</title>
        <authorList>
            <person name="Gilroy R."/>
            <person name="Ravi A."/>
            <person name="Getino M."/>
            <person name="Pursley I."/>
            <person name="Horton D.L."/>
            <person name="Alikhan N.F."/>
            <person name="Baker D."/>
            <person name="Gharbi K."/>
            <person name="Hall N."/>
            <person name="Watson M."/>
            <person name="Adriaenssens E.M."/>
            <person name="Foster-Nyarko E."/>
            <person name="Jarju S."/>
            <person name="Secka A."/>
            <person name="Antonio M."/>
            <person name="Oren A."/>
            <person name="Chaudhuri R.R."/>
            <person name="La Ragione R."/>
            <person name="Hildebrand F."/>
            <person name="Pallen M.J."/>
        </authorList>
    </citation>
    <scope>NUCLEOTIDE SEQUENCE</scope>
    <source>
        <strain evidence="1">B3-3758</strain>
    </source>
</reference>
<proteinExistence type="predicted"/>
<organism evidence="1 2">
    <name type="scientific">Candidatus Bacteroides intestinipullorum</name>
    <dbReference type="NCBI Taxonomy" id="2838471"/>
    <lineage>
        <taxon>Bacteria</taxon>
        <taxon>Pseudomonadati</taxon>
        <taxon>Bacteroidota</taxon>
        <taxon>Bacteroidia</taxon>
        <taxon>Bacteroidales</taxon>
        <taxon>Bacteroidaceae</taxon>
        <taxon>Bacteroides</taxon>
    </lineage>
</organism>
<accession>A0A9E2NPK1</accession>
<dbReference type="EMBL" id="JAHLFO010000015">
    <property type="protein sequence ID" value="MBU3813196.1"/>
    <property type="molecule type" value="Genomic_DNA"/>
</dbReference>
<protein>
    <submittedName>
        <fullName evidence="1">Uncharacterized protein</fullName>
    </submittedName>
</protein>
<dbReference type="AlphaFoldDB" id="A0A9E2NPK1"/>
<reference evidence="1" key="2">
    <citation type="submission" date="2021-04" db="EMBL/GenBank/DDBJ databases">
        <authorList>
            <person name="Gilroy R."/>
        </authorList>
    </citation>
    <scope>NUCLEOTIDE SEQUENCE</scope>
    <source>
        <strain evidence="1">B3-3758</strain>
    </source>
</reference>
<sequence>MKTMKDFSAFKLNKNQMGAMKGGAKCTLTYDNGYQVTYTNEQMDKYEAIRYMSSTYSEQFGYGLTDIECEN</sequence>
<evidence type="ECO:0000313" key="1">
    <source>
        <dbReference type="EMBL" id="MBU3813196.1"/>
    </source>
</evidence>
<name>A0A9E2NPK1_9BACE</name>
<evidence type="ECO:0000313" key="2">
    <source>
        <dbReference type="Proteomes" id="UP000824236"/>
    </source>
</evidence>
<comment type="caution">
    <text evidence="1">The sequence shown here is derived from an EMBL/GenBank/DDBJ whole genome shotgun (WGS) entry which is preliminary data.</text>
</comment>
<gene>
    <name evidence="1" type="ORF">H9791_01625</name>
</gene>